<dbReference type="InterPro" id="IPR011333">
    <property type="entry name" value="SKP1/BTB/POZ_sf"/>
</dbReference>
<dbReference type="GO" id="GO:0006511">
    <property type="term" value="P:ubiquitin-dependent protein catabolic process"/>
    <property type="evidence" value="ECO:0007669"/>
    <property type="project" value="InterPro"/>
</dbReference>
<evidence type="ECO:0000259" key="1">
    <source>
        <dbReference type="Pfam" id="PF03931"/>
    </source>
</evidence>
<comment type="caution">
    <text evidence="2">The sequence shown here is derived from an EMBL/GenBank/DDBJ whole genome shotgun (WGS) entry which is preliminary data.</text>
</comment>
<dbReference type="Pfam" id="PF03931">
    <property type="entry name" value="Skp1_POZ"/>
    <property type="match status" value="1"/>
</dbReference>
<feature type="domain" description="SKP1 component POZ" evidence="1">
    <location>
        <begin position="7"/>
        <end position="56"/>
    </location>
</feature>
<dbReference type="AlphaFoldDB" id="A0A8T1FJQ0"/>
<dbReference type="SUPFAM" id="SSF54695">
    <property type="entry name" value="POZ domain"/>
    <property type="match status" value="1"/>
</dbReference>
<dbReference type="VEuPathDB" id="FungiDB:PC110_g18399"/>
<protein>
    <recommendedName>
        <fullName evidence="1">SKP1 component POZ domain-containing protein</fullName>
    </recommendedName>
</protein>
<name>A0A8T1FJQ0_9STRA</name>
<evidence type="ECO:0000313" key="2">
    <source>
        <dbReference type="EMBL" id="KAG2969596.1"/>
    </source>
</evidence>
<sequence length="165" mass="17434">MRATIGITEEFTEEEQLVQTLVADEQQGDDMQEMPLPNVKALVLAKVIKFCQHHKDAPMDEIQKPLKCNVLSKSETGGPSSMAISVSGREATGQGAVGSALGSNVIGHGAATSVSGEEVIEDVTGYDEVTLGAGRLVMGHGVVAFDVLLPVQPTKKNTQPVFCRS</sequence>
<dbReference type="EMBL" id="RCML01000780">
    <property type="protein sequence ID" value="KAG2969596.1"/>
    <property type="molecule type" value="Genomic_DNA"/>
</dbReference>
<evidence type="ECO:0000313" key="3">
    <source>
        <dbReference type="Proteomes" id="UP000697107"/>
    </source>
</evidence>
<accession>A0A8T1FJQ0</accession>
<dbReference type="Gene3D" id="3.30.710.10">
    <property type="entry name" value="Potassium Channel Kv1.1, Chain A"/>
    <property type="match status" value="1"/>
</dbReference>
<reference evidence="2" key="1">
    <citation type="submission" date="2018-10" db="EMBL/GenBank/DDBJ databases">
        <title>Effector identification in a new, highly contiguous assembly of the strawberry crown rot pathogen Phytophthora cactorum.</title>
        <authorList>
            <person name="Armitage A.D."/>
            <person name="Nellist C.F."/>
            <person name="Bates H."/>
            <person name="Vickerstaff R.J."/>
            <person name="Harrison R.J."/>
        </authorList>
    </citation>
    <scope>NUCLEOTIDE SEQUENCE</scope>
    <source>
        <strain evidence="2">P415</strain>
    </source>
</reference>
<dbReference type="Proteomes" id="UP000697107">
    <property type="component" value="Unassembled WGS sequence"/>
</dbReference>
<proteinExistence type="predicted"/>
<gene>
    <name evidence="2" type="ORF">PC118_g17357</name>
</gene>
<dbReference type="InterPro" id="IPR016073">
    <property type="entry name" value="Skp1_comp_POZ"/>
</dbReference>
<organism evidence="2 3">
    <name type="scientific">Phytophthora cactorum</name>
    <dbReference type="NCBI Taxonomy" id="29920"/>
    <lineage>
        <taxon>Eukaryota</taxon>
        <taxon>Sar</taxon>
        <taxon>Stramenopiles</taxon>
        <taxon>Oomycota</taxon>
        <taxon>Peronosporomycetes</taxon>
        <taxon>Peronosporales</taxon>
        <taxon>Peronosporaceae</taxon>
        <taxon>Phytophthora</taxon>
    </lineage>
</organism>